<dbReference type="Pfam" id="PF08308">
    <property type="entry name" value="PEGA"/>
    <property type="match status" value="1"/>
</dbReference>
<dbReference type="InterPro" id="IPR013229">
    <property type="entry name" value="PEGA"/>
</dbReference>
<name>A0AAE3A369_9FIRM</name>
<gene>
    <name evidence="4" type="ORF">LKD75_08175</name>
</gene>
<feature type="domain" description="PEGA" evidence="3">
    <location>
        <begin position="391"/>
        <end position="440"/>
    </location>
</feature>
<dbReference type="Proteomes" id="UP001197795">
    <property type="component" value="Unassembled WGS sequence"/>
</dbReference>
<dbReference type="EMBL" id="JAJEPV010000016">
    <property type="protein sequence ID" value="MCC2119568.1"/>
    <property type="molecule type" value="Genomic_DNA"/>
</dbReference>
<reference evidence="4 5" key="1">
    <citation type="submission" date="2021-10" db="EMBL/GenBank/DDBJ databases">
        <title>Anaerobic single-cell dispensing facilitates the cultivation of human gut bacteria.</title>
        <authorList>
            <person name="Afrizal A."/>
        </authorList>
    </citation>
    <scope>NUCLEOTIDE SEQUENCE [LARGE SCALE GENOMIC DNA]</scope>
    <source>
        <strain evidence="4 5">CLA-AA-H273</strain>
    </source>
</reference>
<feature type="signal peptide" evidence="2">
    <location>
        <begin position="1"/>
        <end position="28"/>
    </location>
</feature>
<feature type="compositionally biased region" description="Low complexity" evidence="1">
    <location>
        <begin position="361"/>
        <end position="378"/>
    </location>
</feature>
<protein>
    <submittedName>
        <fullName evidence="4">PEGA domain-containing protein</fullName>
    </submittedName>
</protein>
<evidence type="ECO:0000259" key="3">
    <source>
        <dbReference type="Pfam" id="PF08308"/>
    </source>
</evidence>
<feature type="chain" id="PRO_5042046541" evidence="2">
    <location>
        <begin position="29"/>
        <end position="457"/>
    </location>
</feature>
<evidence type="ECO:0000313" key="4">
    <source>
        <dbReference type="EMBL" id="MCC2119568.1"/>
    </source>
</evidence>
<evidence type="ECO:0000313" key="5">
    <source>
        <dbReference type="Proteomes" id="UP001197795"/>
    </source>
</evidence>
<comment type="caution">
    <text evidence="4">The sequence shown here is derived from an EMBL/GenBank/DDBJ whole genome shotgun (WGS) entry which is preliminary data.</text>
</comment>
<proteinExistence type="predicted"/>
<evidence type="ECO:0000256" key="2">
    <source>
        <dbReference type="SAM" id="SignalP"/>
    </source>
</evidence>
<dbReference type="RefSeq" id="WP_227733178.1">
    <property type="nucleotide sequence ID" value="NZ_JAJEPV010000016.1"/>
</dbReference>
<keyword evidence="2" id="KW-0732">Signal</keyword>
<keyword evidence="5" id="KW-1185">Reference proteome</keyword>
<accession>A0AAE3A369</accession>
<evidence type="ECO:0000256" key="1">
    <source>
        <dbReference type="SAM" id="MobiDB-lite"/>
    </source>
</evidence>
<sequence length="457" mass="50024">MKRFEDKKYSKTKQTVVILLLVTAMSFAGCGQTESSGTAATPAPTAQAERIDTGFVVTNPDSYDSADTAVLVDINNVDNTVTLLNLDLGKRYTLSMDGTTRFADKYGKAISLSQLQEGDIVDVTFLKSQKHLTSMQLAQTAWQYDDVEHYEMNTVRNEVAIGEEVFQLSRDTQYFSQGHSIEKMDLNPADILTFHGIDSTVLSITVEKGHGYLRLANDENFVGGWLEIGQTQIVRITEDMLVTVPEGSYQVDISYNGGGGTKNVVINRNEETTLDIGDLEVAEAQYGMVLFSLSPSDTELYIDGSQVDASQPITLEYGIHQIIAKADGYKSLTQYLRVGQESAGVDVQLDKADSDSEDSTESSSSSSSSATESTSTADTTTTYYRVHIDAPENVEVYLDGNYVGISPCSFKKTSGSHVITLRKSGYETRSYTVQVDEEEKDVSYSFVDLTASSSSTE</sequence>
<dbReference type="PROSITE" id="PS51257">
    <property type="entry name" value="PROKAR_LIPOPROTEIN"/>
    <property type="match status" value="1"/>
</dbReference>
<feature type="region of interest" description="Disordered" evidence="1">
    <location>
        <begin position="347"/>
        <end position="378"/>
    </location>
</feature>
<dbReference type="AlphaFoldDB" id="A0AAE3A369"/>
<organism evidence="4 5">
    <name type="scientific">Waltera acetigignens</name>
    <dbReference type="NCBI Taxonomy" id="2981769"/>
    <lineage>
        <taxon>Bacteria</taxon>
        <taxon>Bacillati</taxon>
        <taxon>Bacillota</taxon>
        <taxon>Clostridia</taxon>
        <taxon>Lachnospirales</taxon>
        <taxon>Lachnospiraceae</taxon>
        <taxon>Waltera</taxon>
    </lineage>
</organism>